<dbReference type="EMBL" id="BJCC01000043">
    <property type="protein sequence ID" value="GCF95870.1"/>
    <property type="molecule type" value="Genomic_DNA"/>
</dbReference>
<protein>
    <recommendedName>
        <fullName evidence="4">Viral A-type inclusion protein</fullName>
    </recommendedName>
</protein>
<evidence type="ECO:0000313" key="2">
    <source>
        <dbReference type="EMBL" id="GCF95870.1"/>
    </source>
</evidence>
<comment type="caution">
    <text evidence="2">The sequence shown here is derived from an EMBL/GenBank/DDBJ whole genome shotgun (WGS) entry which is preliminary data.</text>
</comment>
<evidence type="ECO:0000313" key="3">
    <source>
        <dbReference type="Proteomes" id="UP000290567"/>
    </source>
</evidence>
<sequence length="279" mass="32459">MGTPEKQAPETSFDSVKESASNVLGDLMSQLQRLEQAMEQEDMGAVYQIYWKELPASIQQSSNANHEIDNYLTSKLDRELLKRFPFMRLNDQLSPILLNYQLGSYYRDRAVLQIDATQPSLTILPEILAQWKKVEAGDYKKEIASFLTKEDELDAKAIAARSEIQKIDEQIREQSRAKRELEETKGLLNRKKIEEEIEELDKKINAFKAEREKWTPYVGNDISRDSEKINLDRQKKSLELEQAIALKELRIIKKRFGSLAEMEKQLKQFIQDFLKKGDK</sequence>
<keyword evidence="3" id="KW-1185">Reference proteome</keyword>
<gene>
    <name evidence="2" type="ORF">NRIC_37610</name>
</gene>
<evidence type="ECO:0000256" key="1">
    <source>
        <dbReference type="SAM" id="Coils"/>
    </source>
</evidence>
<organism evidence="2 3">
    <name type="scientific">Enterococcus florum</name>
    <dbReference type="NCBI Taxonomy" id="2480627"/>
    <lineage>
        <taxon>Bacteria</taxon>
        <taxon>Bacillati</taxon>
        <taxon>Bacillota</taxon>
        <taxon>Bacilli</taxon>
        <taxon>Lactobacillales</taxon>
        <taxon>Enterococcaceae</taxon>
        <taxon>Enterococcus</taxon>
    </lineage>
</organism>
<proteinExistence type="predicted"/>
<dbReference type="AlphaFoldDB" id="A0A4P5PCL0"/>
<feature type="coiled-coil region" evidence="1">
    <location>
        <begin position="164"/>
        <end position="213"/>
    </location>
</feature>
<reference evidence="3" key="1">
    <citation type="submission" date="2019-02" db="EMBL/GenBank/DDBJ databases">
        <title>Draft genome sequence of Enterococcus sp. Gos25-1.</title>
        <authorList>
            <person name="Tanaka N."/>
            <person name="Shiwa Y."/>
            <person name="Fujita N."/>
        </authorList>
    </citation>
    <scope>NUCLEOTIDE SEQUENCE [LARGE SCALE GENOMIC DNA]</scope>
    <source>
        <strain evidence="3">Gos25-1</strain>
    </source>
</reference>
<evidence type="ECO:0008006" key="4">
    <source>
        <dbReference type="Google" id="ProtNLM"/>
    </source>
</evidence>
<accession>A0A4P5PCL0</accession>
<dbReference type="RefSeq" id="WP_146624242.1">
    <property type="nucleotide sequence ID" value="NZ_BJCC01000043.1"/>
</dbReference>
<name>A0A4P5PCL0_9ENTE</name>
<keyword evidence="1" id="KW-0175">Coiled coil</keyword>
<dbReference type="Proteomes" id="UP000290567">
    <property type="component" value="Unassembled WGS sequence"/>
</dbReference>
<dbReference type="OrthoDB" id="2191068at2"/>